<dbReference type="InterPro" id="IPR032179">
    <property type="entry name" value="Cry22Aa_Ig-like"/>
</dbReference>
<name>A0A9P1GT40_9DINO</name>
<dbReference type="EMBL" id="CAMXCT020006800">
    <property type="protein sequence ID" value="CAL1173666.1"/>
    <property type="molecule type" value="Genomic_DNA"/>
</dbReference>
<dbReference type="InterPro" id="IPR013320">
    <property type="entry name" value="ConA-like_dom_sf"/>
</dbReference>
<comment type="caution">
    <text evidence="2">The sequence shown here is derived from an EMBL/GenBank/DDBJ whole genome shotgun (WGS) entry which is preliminary data.</text>
</comment>
<organism evidence="2">
    <name type="scientific">Cladocopium goreaui</name>
    <dbReference type="NCBI Taxonomy" id="2562237"/>
    <lineage>
        <taxon>Eukaryota</taxon>
        <taxon>Sar</taxon>
        <taxon>Alveolata</taxon>
        <taxon>Dinophyceae</taxon>
        <taxon>Suessiales</taxon>
        <taxon>Symbiodiniaceae</taxon>
        <taxon>Cladocopium</taxon>
    </lineage>
</organism>
<evidence type="ECO:0000313" key="5">
    <source>
        <dbReference type="Proteomes" id="UP001152797"/>
    </source>
</evidence>
<proteinExistence type="predicted"/>
<dbReference type="Gene3D" id="2.60.40.10">
    <property type="entry name" value="Immunoglobulins"/>
    <property type="match status" value="2"/>
</dbReference>
<evidence type="ECO:0000259" key="1">
    <source>
        <dbReference type="PROSITE" id="PS50022"/>
    </source>
</evidence>
<dbReference type="PROSITE" id="PS50022">
    <property type="entry name" value="FA58C_3"/>
    <property type="match status" value="1"/>
</dbReference>
<dbReference type="Proteomes" id="UP001152797">
    <property type="component" value="Unassembled WGS sequence"/>
</dbReference>
<evidence type="ECO:0000313" key="3">
    <source>
        <dbReference type="EMBL" id="CAL1173666.1"/>
    </source>
</evidence>
<keyword evidence="5" id="KW-1185">Reference proteome</keyword>
<reference evidence="3" key="2">
    <citation type="submission" date="2024-04" db="EMBL/GenBank/DDBJ databases">
        <authorList>
            <person name="Chen Y."/>
            <person name="Shah S."/>
            <person name="Dougan E. K."/>
            <person name="Thang M."/>
            <person name="Chan C."/>
        </authorList>
    </citation>
    <scope>NUCLEOTIDE SEQUENCE [LARGE SCALE GENOMIC DNA]</scope>
</reference>
<dbReference type="EMBL" id="CAMXCT010006800">
    <property type="protein sequence ID" value="CAI4020291.1"/>
    <property type="molecule type" value="Genomic_DNA"/>
</dbReference>
<evidence type="ECO:0000313" key="2">
    <source>
        <dbReference type="EMBL" id="CAI4020291.1"/>
    </source>
</evidence>
<dbReference type="SUPFAM" id="SSF49785">
    <property type="entry name" value="Galactose-binding domain-like"/>
    <property type="match status" value="1"/>
</dbReference>
<dbReference type="InterPro" id="IPR013783">
    <property type="entry name" value="Ig-like_fold"/>
</dbReference>
<dbReference type="EMBL" id="CAMXCT030006800">
    <property type="protein sequence ID" value="CAL4807603.1"/>
    <property type="molecule type" value="Genomic_DNA"/>
</dbReference>
<reference evidence="2" key="1">
    <citation type="submission" date="2022-10" db="EMBL/GenBank/DDBJ databases">
        <authorList>
            <person name="Chen Y."/>
            <person name="Dougan E. K."/>
            <person name="Chan C."/>
            <person name="Rhodes N."/>
            <person name="Thang M."/>
        </authorList>
    </citation>
    <scope>NUCLEOTIDE SEQUENCE</scope>
</reference>
<feature type="domain" description="F5/8 type C" evidence="1">
    <location>
        <begin position="320"/>
        <end position="386"/>
    </location>
</feature>
<dbReference type="Pfam" id="PF00754">
    <property type="entry name" value="F5_F8_type_C"/>
    <property type="match status" value="1"/>
</dbReference>
<gene>
    <name evidence="2" type="ORF">C1SCF055_LOCUS44718</name>
</gene>
<dbReference type="Gene3D" id="2.60.120.200">
    <property type="match status" value="1"/>
</dbReference>
<sequence>MGTLDNLEISSGDYTFMTFWDASSMTIDSSTLHPLFGTDSTGMNFQVAKEGTTSAKLYHGTSSTCSATVTIESSWNHAAVVYSSSAQTSSFYINGVLASPTCSQFSTSGTTAYYGGGDGSTWTGSLEQAKLYTKAIGTDDLLNFSNWCSTYTCSAAYRRNSRHTTDAWADAGSTCADQYSETLPVATSGSVDRTTKGTYTVTYDCTTNSGGTTFDTFDATIETMHQSITWDANTRLYYGTSGGVTETGLDMNWTHCTECDFLGTVVGSRLVWACEICDTAQTNPGESSCMYSSDNSTTTDRCGLSATGVVTKGHSIDAAWIKTFTVKYKADSGSTFTEISGTFTGNSDQNTEVENMFSATQTARYWQIVAQTYEQVVAARVAMIVCSSTSANTHAECMCGYVTPVNEDDKCRTDVSADCIDTTGFLPENDHSTISAARVADYTVNSDVSVIQAKAPQGQSHWMTDTGPGSWSDSSGNFIETGSTCITHEGVQDTPTADLSYLPFTTERTYVINYDCRRRQAPTLQRTVSVRYPHRFEGNSKKVWTLGILAQKLLCLAVGVEWRLGIGISSSGTITTLGQSDFDQRFAASTDFAIYPTLADALAGTNAWTSYGFGGTDVGFPGTSGPSSASSNQYSSIAVSECSSSASQTGQQSNFYIYDYASTKVPGTCTRSVTVGNGAHCKHDGGVEARLGFLMYTKTNRDTRWSSTTAASGGYTQNLVCARFTGLEWQYLEDSTWTKFTPVPTDVLLARIEFDNSTITSLKSEDEEFFTVKMGYVDGDLEFSFGTDVMGVVGTSFVARCGEDLWCSGGVRANGVDGALFCCSSSCGTCGGSDCASNGGLDICCLDTLLDAGRVCRDHDDVSCLIPETSVLCGGNLQLNNFESADVMAAAGWTIDTADANVWQSDSSYIGYRGSPSAGISLTLSGYGTLELTFGNGNNAASNTVEVLLDSVSQATASSSESEKTISVDFTNGNVLAIKNNGDSIILVKGLAFKCMFQEMWPRVVIQSGEFDAPSGYTPWPAEDCYHEFELEGSWTGTVSLSTSSVSTASEGIFTVAYSCTKDNVESTRSLIVQVRHPIRLNGLPDMIVRQSSGGTFNDPGAACVSRDLVPLTVTASPSSLSLDTVGEYTITYSCTDSSSRTSSKIRNVQVAPAIQLRGDAVIVIEKDVTWNDPTAQCTDVDNKGLIQPTAGTVDTSQVGDTTVTYSCIDSAGTQSTVTRSLTVFLDVLRTF</sequence>
<accession>A0A9P1GT40</accession>
<dbReference type="AlphaFoldDB" id="A0A9P1GT40"/>
<protein>
    <submittedName>
        <fullName evidence="4">Cadherin domain-containing protein</fullName>
    </submittedName>
</protein>
<dbReference type="Pfam" id="PF16403">
    <property type="entry name" value="Bact_surface_Ig-like"/>
    <property type="match status" value="2"/>
</dbReference>
<dbReference type="SUPFAM" id="SSF49899">
    <property type="entry name" value="Concanavalin A-like lectins/glucanases"/>
    <property type="match status" value="1"/>
</dbReference>
<evidence type="ECO:0000313" key="4">
    <source>
        <dbReference type="EMBL" id="CAL4807603.1"/>
    </source>
</evidence>
<dbReference type="Gene3D" id="2.60.120.260">
    <property type="entry name" value="Galactose-binding domain-like"/>
    <property type="match status" value="1"/>
</dbReference>
<dbReference type="OrthoDB" id="430215at2759"/>
<dbReference type="InterPro" id="IPR008979">
    <property type="entry name" value="Galactose-bd-like_sf"/>
</dbReference>
<dbReference type="InterPro" id="IPR000421">
    <property type="entry name" value="FA58C"/>
</dbReference>